<proteinExistence type="predicted"/>
<comment type="caution">
    <text evidence="2">The sequence shown here is derived from an EMBL/GenBank/DDBJ whole genome shotgun (WGS) entry which is preliminary data.</text>
</comment>
<name>A0AB34K7H2_PRYPA</name>
<dbReference type="Proteomes" id="UP001515480">
    <property type="component" value="Unassembled WGS sequence"/>
</dbReference>
<dbReference type="EMBL" id="JBGBPQ010000001">
    <property type="protein sequence ID" value="KAL1530459.1"/>
    <property type="molecule type" value="Genomic_DNA"/>
</dbReference>
<dbReference type="AlphaFoldDB" id="A0AB34K7H2"/>
<accession>A0AB34K7H2</accession>
<gene>
    <name evidence="2" type="ORF">AB1Y20_001361</name>
</gene>
<sequence>MRPFRLGRPASANSTTARAVEAAARPPRGLASPLDAGLRRAMAGGATPFDGLGALAHAAFHSHAPPPLARWAAPPAFPLIGSCQSHCSRLDQCQTLECHTCSMCAHSGMLWYAHGLPCHDSPKLQFCMSWCRTVKHCDHCECQICEIAAQSAAITLAGQPAISLAVFPPYTSSPATIHTAS</sequence>
<evidence type="ECO:0000313" key="3">
    <source>
        <dbReference type="Proteomes" id="UP001515480"/>
    </source>
</evidence>
<evidence type="ECO:0000313" key="2">
    <source>
        <dbReference type="EMBL" id="KAL1530459.1"/>
    </source>
</evidence>
<feature type="compositionally biased region" description="Low complexity" evidence="1">
    <location>
        <begin position="17"/>
        <end position="28"/>
    </location>
</feature>
<feature type="region of interest" description="Disordered" evidence="1">
    <location>
        <begin position="1"/>
        <end position="28"/>
    </location>
</feature>
<protein>
    <submittedName>
        <fullName evidence="2">Uncharacterized protein</fullName>
    </submittedName>
</protein>
<keyword evidence="3" id="KW-1185">Reference proteome</keyword>
<evidence type="ECO:0000256" key="1">
    <source>
        <dbReference type="SAM" id="MobiDB-lite"/>
    </source>
</evidence>
<organism evidence="2 3">
    <name type="scientific">Prymnesium parvum</name>
    <name type="common">Toxic golden alga</name>
    <dbReference type="NCBI Taxonomy" id="97485"/>
    <lineage>
        <taxon>Eukaryota</taxon>
        <taxon>Haptista</taxon>
        <taxon>Haptophyta</taxon>
        <taxon>Prymnesiophyceae</taxon>
        <taxon>Prymnesiales</taxon>
        <taxon>Prymnesiaceae</taxon>
        <taxon>Prymnesium</taxon>
    </lineage>
</organism>
<reference evidence="2 3" key="1">
    <citation type="journal article" date="2024" name="Science">
        <title>Giant polyketide synthase enzymes in the biosynthesis of giant marine polyether toxins.</title>
        <authorList>
            <person name="Fallon T.R."/>
            <person name="Shende V.V."/>
            <person name="Wierzbicki I.H."/>
            <person name="Pendleton A.L."/>
            <person name="Watervoot N.F."/>
            <person name="Auber R.P."/>
            <person name="Gonzalez D.J."/>
            <person name="Wisecaver J.H."/>
            <person name="Moore B.S."/>
        </authorList>
    </citation>
    <scope>NUCLEOTIDE SEQUENCE [LARGE SCALE GENOMIC DNA]</scope>
    <source>
        <strain evidence="2 3">12B1</strain>
    </source>
</reference>